<feature type="transmembrane region" description="Helical" evidence="15">
    <location>
        <begin position="167"/>
        <end position="189"/>
    </location>
</feature>
<dbReference type="InterPro" id="IPR038421">
    <property type="entry name" value="RisS_PPD_sf"/>
</dbReference>
<evidence type="ECO:0000256" key="10">
    <source>
        <dbReference type="ARBA" id="ARBA00022777"/>
    </source>
</evidence>
<dbReference type="InterPro" id="IPR050980">
    <property type="entry name" value="2C_sensor_his_kinase"/>
</dbReference>
<keyword evidence="11" id="KW-0067">ATP-binding</keyword>
<organism evidence="18 19">
    <name type="scientific">Massilia hydrophila</name>
    <dbReference type="NCBI Taxonomy" id="3044279"/>
    <lineage>
        <taxon>Bacteria</taxon>
        <taxon>Pseudomonadati</taxon>
        <taxon>Pseudomonadota</taxon>
        <taxon>Betaproteobacteria</taxon>
        <taxon>Burkholderiales</taxon>
        <taxon>Oxalobacteraceae</taxon>
        <taxon>Telluria group</taxon>
        <taxon>Massilia</taxon>
    </lineage>
</organism>
<keyword evidence="7" id="KW-0808">Transferase</keyword>
<keyword evidence="10" id="KW-0418">Kinase</keyword>
<evidence type="ECO:0000256" key="1">
    <source>
        <dbReference type="ARBA" id="ARBA00000085"/>
    </source>
</evidence>
<dbReference type="InterPro" id="IPR032408">
    <property type="entry name" value="RisS_PPD"/>
</dbReference>
<dbReference type="InterPro" id="IPR003661">
    <property type="entry name" value="HisK_dim/P_dom"/>
</dbReference>
<dbReference type="InterPro" id="IPR004358">
    <property type="entry name" value="Sig_transdc_His_kin-like_C"/>
</dbReference>
<dbReference type="CDD" id="cd00082">
    <property type="entry name" value="HisKA"/>
    <property type="match status" value="1"/>
</dbReference>
<dbReference type="SUPFAM" id="SSF47384">
    <property type="entry name" value="Homodimeric domain of signal transducing histidine kinase"/>
    <property type="match status" value="1"/>
</dbReference>
<accession>A0ABS7Y9M5</accession>
<dbReference type="PROSITE" id="PS50885">
    <property type="entry name" value="HAMP"/>
    <property type="match status" value="1"/>
</dbReference>
<evidence type="ECO:0000256" key="4">
    <source>
        <dbReference type="ARBA" id="ARBA00022475"/>
    </source>
</evidence>
<keyword evidence="9" id="KW-0547">Nucleotide-binding</keyword>
<dbReference type="Gene3D" id="3.30.565.10">
    <property type="entry name" value="Histidine kinase-like ATPase, C-terminal domain"/>
    <property type="match status" value="1"/>
</dbReference>
<dbReference type="PANTHER" id="PTHR44936">
    <property type="entry name" value="SENSOR PROTEIN CREC"/>
    <property type="match status" value="1"/>
</dbReference>
<keyword evidence="14 15" id="KW-0472">Membrane</keyword>
<keyword evidence="8 15" id="KW-0812">Transmembrane</keyword>
<evidence type="ECO:0000256" key="13">
    <source>
        <dbReference type="ARBA" id="ARBA00023012"/>
    </source>
</evidence>
<evidence type="ECO:0000256" key="2">
    <source>
        <dbReference type="ARBA" id="ARBA00004429"/>
    </source>
</evidence>
<dbReference type="EMBL" id="JAHYBX010000001">
    <property type="protein sequence ID" value="MCA1855095.1"/>
    <property type="molecule type" value="Genomic_DNA"/>
</dbReference>
<dbReference type="SMART" id="SM00304">
    <property type="entry name" value="HAMP"/>
    <property type="match status" value="1"/>
</dbReference>
<keyword evidence="19" id="KW-1185">Reference proteome</keyword>
<dbReference type="PANTHER" id="PTHR44936:SF5">
    <property type="entry name" value="SENSOR HISTIDINE KINASE ENVZ"/>
    <property type="match status" value="1"/>
</dbReference>
<evidence type="ECO:0000256" key="9">
    <source>
        <dbReference type="ARBA" id="ARBA00022741"/>
    </source>
</evidence>
<feature type="transmembrane region" description="Helical" evidence="15">
    <location>
        <begin position="21"/>
        <end position="41"/>
    </location>
</feature>
<dbReference type="SMART" id="SM00388">
    <property type="entry name" value="HisKA"/>
    <property type="match status" value="1"/>
</dbReference>
<comment type="catalytic activity">
    <reaction evidence="1">
        <text>ATP + protein L-histidine = ADP + protein N-phospho-L-histidine.</text>
        <dbReference type="EC" id="2.7.13.3"/>
    </reaction>
</comment>
<evidence type="ECO:0000256" key="8">
    <source>
        <dbReference type="ARBA" id="ARBA00022692"/>
    </source>
</evidence>
<comment type="caution">
    <text evidence="18">The sequence shown here is derived from an EMBL/GenBank/DDBJ whole genome shotgun (WGS) entry which is preliminary data.</text>
</comment>
<dbReference type="InterPro" id="IPR003660">
    <property type="entry name" value="HAMP_dom"/>
</dbReference>
<evidence type="ECO:0000256" key="6">
    <source>
        <dbReference type="ARBA" id="ARBA00022553"/>
    </source>
</evidence>
<evidence type="ECO:0000256" key="12">
    <source>
        <dbReference type="ARBA" id="ARBA00022989"/>
    </source>
</evidence>
<evidence type="ECO:0000256" key="7">
    <source>
        <dbReference type="ARBA" id="ARBA00022679"/>
    </source>
</evidence>
<dbReference type="EC" id="2.7.13.3" evidence="3"/>
<gene>
    <name evidence="18" type="ORF">LE190_04005</name>
</gene>
<dbReference type="RefSeq" id="WP_225237487.1">
    <property type="nucleotide sequence ID" value="NZ_JAHYBX010000001.1"/>
</dbReference>
<keyword evidence="6" id="KW-0597">Phosphoprotein</keyword>
<dbReference type="Gene3D" id="3.30.450.300">
    <property type="entry name" value="Sensor histidine kinase RisS, periplasmic domain"/>
    <property type="match status" value="1"/>
</dbReference>
<keyword evidence="13" id="KW-0902">Two-component regulatory system</keyword>
<dbReference type="Pfam" id="PF16524">
    <property type="entry name" value="RisS_PPD"/>
    <property type="match status" value="1"/>
</dbReference>
<keyword evidence="12 15" id="KW-1133">Transmembrane helix</keyword>
<evidence type="ECO:0000313" key="19">
    <source>
        <dbReference type="Proteomes" id="UP001198602"/>
    </source>
</evidence>
<protein>
    <recommendedName>
        <fullName evidence="3">histidine kinase</fullName>
        <ecNumber evidence="3">2.7.13.3</ecNumber>
    </recommendedName>
</protein>
<reference evidence="18 19" key="1">
    <citation type="submission" date="2021-07" db="EMBL/GenBank/DDBJ databases">
        <title>Characterization of Violacein-producing bacteria and related species.</title>
        <authorList>
            <person name="Wilson H.S."/>
            <person name="De Leon M.E."/>
        </authorList>
    </citation>
    <scope>NUCLEOTIDE SEQUENCE [LARGE SCALE GENOMIC DNA]</scope>
    <source>
        <strain evidence="18 19">HSC-2F05</strain>
    </source>
</reference>
<evidence type="ECO:0000256" key="5">
    <source>
        <dbReference type="ARBA" id="ARBA00022519"/>
    </source>
</evidence>
<dbReference type="SUPFAM" id="SSF55874">
    <property type="entry name" value="ATPase domain of HSP90 chaperone/DNA topoisomerase II/histidine kinase"/>
    <property type="match status" value="1"/>
</dbReference>
<evidence type="ECO:0000256" key="14">
    <source>
        <dbReference type="ARBA" id="ARBA00023136"/>
    </source>
</evidence>
<dbReference type="PRINTS" id="PR00344">
    <property type="entry name" value="BCTRLSENSOR"/>
</dbReference>
<dbReference type="Gene3D" id="1.10.8.500">
    <property type="entry name" value="HAMP domain in histidine kinase"/>
    <property type="match status" value="1"/>
</dbReference>
<evidence type="ECO:0000256" key="11">
    <source>
        <dbReference type="ARBA" id="ARBA00022840"/>
    </source>
</evidence>
<proteinExistence type="predicted"/>
<dbReference type="InterPro" id="IPR005467">
    <property type="entry name" value="His_kinase_dom"/>
</dbReference>
<evidence type="ECO:0000259" key="17">
    <source>
        <dbReference type="PROSITE" id="PS50885"/>
    </source>
</evidence>
<dbReference type="Pfam" id="PF00672">
    <property type="entry name" value="HAMP"/>
    <property type="match status" value="1"/>
</dbReference>
<dbReference type="Gene3D" id="1.10.287.130">
    <property type="match status" value="1"/>
</dbReference>
<dbReference type="Proteomes" id="UP001198602">
    <property type="component" value="Unassembled WGS sequence"/>
</dbReference>
<feature type="domain" description="Histidine kinase" evidence="16">
    <location>
        <begin position="247"/>
        <end position="457"/>
    </location>
</feature>
<feature type="domain" description="HAMP" evidence="17">
    <location>
        <begin position="187"/>
        <end position="239"/>
    </location>
</feature>
<keyword evidence="5" id="KW-0997">Cell inner membrane</keyword>
<dbReference type="Pfam" id="PF02518">
    <property type="entry name" value="HATPase_c"/>
    <property type="match status" value="1"/>
</dbReference>
<dbReference type="SUPFAM" id="SSF158472">
    <property type="entry name" value="HAMP domain-like"/>
    <property type="match status" value="1"/>
</dbReference>
<name>A0ABS7Y9M5_9BURK</name>
<dbReference type="PROSITE" id="PS50109">
    <property type="entry name" value="HIS_KIN"/>
    <property type="match status" value="1"/>
</dbReference>
<sequence length="471" mass="51634">MFAPLSAARRAARFAWYRSGLFWRTFLLMAALTAVSIGSWIGMISVFQRGPQVQQTAELVVSVVTLTRAALTHSAPDLRRELLLELVSNEGIRILTLNDDDLVEPPPDNPLMPEIAAKVRERLGQQTRFSSGVNGVPGFYISFNIDEDEYWLMLERERLAGLTRGQWLGWAALVGLLSLIGAAFISSLVNRPLARLTAAARAIAKGERPAPLPEKGSQEIIEANRSFNQMVEDLAQVEKDRAVILAGISHDLRTPLARMQLEVEMAKLPQDAREGMQSDINQMDAIIGQFLDYAKPTDAATFVDVNLSEMLSDVGREAGRIRDLRLTLDLMPGVHVMGNATDLRRVVNNIIENARKYGKTPGQDYTEIALVLRVKATGHGRRAVVEICDHGVGVPDDQINQLLKPFTRLDSARGQANGAGLGLAIVERVLSRHHAEFTVGNREGGGLVLQLALPLANQGLAERWSAGPKPV</sequence>
<dbReference type="SMART" id="SM00387">
    <property type="entry name" value="HATPase_c"/>
    <property type="match status" value="1"/>
</dbReference>
<evidence type="ECO:0000313" key="18">
    <source>
        <dbReference type="EMBL" id="MCA1855095.1"/>
    </source>
</evidence>
<dbReference type="InterPro" id="IPR003594">
    <property type="entry name" value="HATPase_dom"/>
</dbReference>
<dbReference type="InterPro" id="IPR036890">
    <property type="entry name" value="HATPase_C_sf"/>
</dbReference>
<dbReference type="Pfam" id="PF00512">
    <property type="entry name" value="HisKA"/>
    <property type="match status" value="1"/>
</dbReference>
<keyword evidence="4" id="KW-1003">Cell membrane</keyword>
<evidence type="ECO:0000256" key="15">
    <source>
        <dbReference type="SAM" id="Phobius"/>
    </source>
</evidence>
<evidence type="ECO:0000256" key="3">
    <source>
        <dbReference type="ARBA" id="ARBA00012438"/>
    </source>
</evidence>
<comment type="subcellular location">
    <subcellularLocation>
        <location evidence="2">Cell inner membrane</location>
        <topology evidence="2">Multi-pass membrane protein</topology>
    </subcellularLocation>
</comment>
<dbReference type="InterPro" id="IPR036097">
    <property type="entry name" value="HisK_dim/P_sf"/>
</dbReference>
<evidence type="ECO:0000259" key="16">
    <source>
        <dbReference type="PROSITE" id="PS50109"/>
    </source>
</evidence>